<dbReference type="AlphaFoldDB" id="A0A438BRQ3"/>
<protein>
    <submittedName>
        <fullName evidence="1">Uncharacterized protein</fullName>
    </submittedName>
</protein>
<reference evidence="1 2" key="1">
    <citation type="journal article" date="2018" name="PLoS Genet.">
        <title>Population sequencing reveals clonal diversity and ancestral inbreeding in the grapevine cultivar Chardonnay.</title>
        <authorList>
            <person name="Roach M.J."/>
            <person name="Johnson D.L."/>
            <person name="Bohlmann J."/>
            <person name="van Vuuren H.J."/>
            <person name="Jones S.J."/>
            <person name="Pretorius I.S."/>
            <person name="Schmidt S.A."/>
            <person name="Borneman A.R."/>
        </authorList>
    </citation>
    <scope>NUCLEOTIDE SEQUENCE [LARGE SCALE GENOMIC DNA]</scope>
    <source>
        <strain evidence="2">cv. Chardonnay</strain>
        <tissue evidence="1">Leaf</tissue>
    </source>
</reference>
<comment type="caution">
    <text evidence="1">The sequence shown here is derived from an EMBL/GenBank/DDBJ whole genome shotgun (WGS) entry which is preliminary data.</text>
</comment>
<accession>A0A438BRQ3</accession>
<evidence type="ECO:0000313" key="2">
    <source>
        <dbReference type="Proteomes" id="UP000288805"/>
    </source>
</evidence>
<proteinExistence type="predicted"/>
<gene>
    <name evidence="1" type="ORF">CK203_093996</name>
</gene>
<dbReference type="EMBL" id="QGNW01002647">
    <property type="protein sequence ID" value="RVW13655.1"/>
    <property type="molecule type" value="Genomic_DNA"/>
</dbReference>
<name>A0A438BRQ3_VITVI</name>
<sequence length="256" mass="28503">MGLGNPLDVVVHHLLIGGMAGLGHLDGFPMVSALVCMVTHWTRPTTTDIGSLVDYGHQFMGRLNIMDSRSRTRALGSQYFYGSIYLVGMGYEGQIGSRFTFVHKGVLVIMQGCIGISGFFPSSIAKDRPIRYIKPPQRYAKASLVAYALNMAEVAKNKEEIRKVKVQLSKEFEMKELGATKKILGMEILRDRKVASAVNKYIENPSKKHWKAVQWIFRYLHGSNDVCLHFGRTRDGVVSLKATLYTTVALSTTVAE</sequence>
<dbReference type="Proteomes" id="UP000288805">
    <property type="component" value="Unassembled WGS sequence"/>
</dbReference>
<evidence type="ECO:0000313" key="1">
    <source>
        <dbReference type="EMBL" id="RVW13655.1"/>
    </source>
</evidence>
<organism evidence="1 2">
    <name type="scientific">Vitis vinifera</name>
    <name type="common">Grape</name>
    <dbReference type="NCBI Taxonomy" id="29760"/>
    <lineage>
        <taxon>Eukaryota</taxon>
        <taxon>Viridiplantae</taxon>
        <taxon>Streptophyta</taxon>
        <taxon>Embryophyta</taxon>
        <taxon>Tracheophyta</taxon>
        <taxon>Spermatophyta</taxon>
        <taxon>Magnoliopsida</taxon>
        <taxon>eudicotyledons</taxon>
        <taxon>Gunneridae</taxon>
        <taxon>Pentapetalae</taxon>
        <taxon>rosids</taxon>
        <taxon>Vitales</taxon>
        <taxon>Vitaceae</taxon>
        <taxon>Viteae</taxon>
        <taxon>Vitis</taxon>
    </lineage>
</organism>